<feature type="transmembrane region" description="Helical" evidence="1">
    <location>
        <begin position="7"/>
        <end position="26"/>
    </location>
</feature>
<keyword evidence="1" id="KW-1133">Transmembrane helix</keyword>
<organism evidence="2 3">
    <name type="scientific">Athelia psychrophila</name>
    <dbReference type="NCBI Taxonomy" id="1759441"/>
    <lineage>
        <taxon>Eukaryota</taxon>
        <taxon>Fungi</taxon>
        <taxon>Dikarya</taxon>
        <taxon>Basidiomycota</taxon>
        <taxon>Agaricomycotina</taxon>
        <taxon>Agaricomycetes</taxon>
        <taxon>Agaricomycetidae</taxon>
        <taxon>Atheliales</taxon>
        <taxon>Atheliaceae</taxon>
        <taxon>Athelia</taxon>
    </lineage>
</organism>
<dbReference type="AlphaFoldDB" id="A0A166A3V0"/>
<name>A0A166A3V0_9AGAM</name>
<protein>
    <recommendedName>
        <fullName evidence="4">Transmembrane protein</fullName>
    </recommendedName>
</protein>
<dbReference type="Proteomes" id="UP000076532">
    <property type="component" value="Unassembled WGS sequence"/>
</dbReference>
<keyword evidence="1" id="KW-0472">Membrane</keyword>
<dbReference type="OrthoDB" id="2998233at2759"/>
<reference evidence="2 3" key="1">
    <citation type="journal article" date="2016" name="Mol. Biol. Evol.">
        <title>Comparative Genomics of Early-Diverging Mushroom-Forming Fungi Provides Insights into the Origins of Lignocellulose Decay Capabilities.</title>
        <authorList>
            <person name="Nagy L.G."/>
            <person name="Riley R."/>
            <person name="Tritt A."/>
            <person name="Adam C."/>
            <person name="Daum C."/>
            <person name="Floudas D."/>
            <person name="Sun H."/>
            <person name="Yadav J.S."/>
            <person name="Pangilinan J."/>
            <person name="Larsson K.H."/>
            <person name="Matsuura K."/>
            <person name="Barry K."/>
            <person name="Labutti K."/>
            <person name="Kuo R."/>
            <person name="Ohm R.A."/>
            <person name="Bhattacharya S.S."/>
            <person name="Shirouzu T."/>
            <person name="Yoshinaga Y."/>
            <person name="Martin F.M."/>
            <person name="Grigoriev I.V."/>
            <person name="Hibbett D.S."/>
        </authorList>
    </citation>
    <scope>NUCLEOTIDE SEQUENCE [LARGE SCALE GENOMIC DNA]</scope>
    <source>
        <strain evidence="2 3">CBS 109695</strain>
    </source>
</reference>
<evidence type="ECO:0008006" key="4">
    <source>
        <dbReference type="Google" id="ProtNLM"/>
    </source>
</evidence>
<gene>
    <name evidence="2" type="ORF">FIBSPDRAFT_899126</name>
</gene>
<feature type="transmembrane region" description="Helical" evidence="1">
    <location>
        <begin position="64"/>
        <end position="86"/>
    </location>
</feature>
<sequence>MTGFRTIRVIYIAFTIAIALSLLHIISGRSVLVVFVGFPTLAILGGSLSIFRKAITRRKSIQKVSFELLWAFVLVPFQFVVALVSTEISAAHHSSSLRKLEICWKSIIWVNCGLLSIYAVTLIMLASLTHCSYDKNVWERDIDEDPSPFPLPMIVPYLLPFTTRFFPPIQLVTPSTLPIPSTQERTFCLPGCACNRKLHLPLQPYSFRRLSSQTTQCLSRPSTISRRNLLSLSGSISGESGSRLVPVPIRMPTDMDRRRSVTINFSSSLSVSPCLCSDVLVDSRPSDIYQFPPPGE</sequence>
<accession>A0A166A3V0</accession>
<feature type="transmembrane region" description="Helical" evidence="1">
    <location>
        <begin position="32"/>
        <end position="52"/>
    </location>
</feature>
<dbReference type="EMBL" id="KV417666">
    <property type="protein sequence ID" value="KZP11226.1"/>
    <property type="molecule type" value="Genomic_DNA"/>
</dbReference>
<keyword evidence="3" id="KW-1185">Reference proteome</keyword>
<evidence type="ECO:0000313" key="2">
    <source>
        <dbReference type="EMBL" id="KZP11226.1"/>
    </source>
</evidence>
<evidence type="ECO:0000313" key="3">
    <source>
        <dbReference type="Proteomes" id="UP000076532"/>
    </source>
</evidence>
<proteinExistence type="predicted"/>
<keyword evidence="1" id="KW-0812">Transmembrane</keyword>
<evidence type="ECO:0000256" key="1">
    <source>
        <dbReference type="SAM" id="Phobius"/>
    </source>
</evidence>
<feature type="transmembrane region" description="Helical" evidence="1">
    <location>
        <begin position="106"/>
        <end position="128"/>
    </location>
</feature>